<dbReference type="RefSeq" id="WP_169659187.1">
    <property type="nucleotide sequence ID" value="NZ_JABANE010000081.1"/>
</dbReference>
<feature type="chain" id="PRO_5031139928" description="Secretion system C-terminal sorting domain-containing protein" evidence="1">
    <location>
        <begin position="22"/>
        <end position="683"/>
    </location>
</feature>
<name>A0A7X9XBQ3_9BACT</name>
<dbReference type="AlphaFoldDB" id="A0A7X9XBQ3"/>
<sequence>MKQILTTTYFLLLFHMSFSLAQTAPSLGSGTTADPYQISDYEHLLFIGQNESYWKDHYVLTADIDASPSATPAKAYTPIGRDGSSFKGSLNGNNFTISNLTISLPTTDYVGMFGNINESTSFINNLVLEDFDIEGQYFTGALVGRMAVSDYVSNITLKSSATGTAQVKGVGTVGGMIGQHRLGNITNITVEAIKVESDGDNNVGGLAGVTWNEGGTRSISNIFVDNTEITSNANRAGGVIGRATKETIVTDVEVNNLVINAVSYAGGVMGQAIESTSITTAVLENININVTSHAGGVIGQCQATNTSNVVVKTLDIVAEDRCAGGIVGKNDEASTVQYAMASGKIKGKDRVGGIVGDNNNGSSIAKTNAIMELILQTDADRLGGIVGGNFSLSTVTASYAVSTVTDVGNLIVDGRLGGVAGSDNRTDGGITDTYFDQSSGYMNETELGIDIYDITLKPQDGINPISTLDFELLSNFNNFSTDDWVIATLTEYDPYPRPYSAKIENVSADLPVELIAFYGEVEGDKLNIKWITATELNNDFFLLEYSYDQKKWERITEIEGNGSTQLRSYYEYQDSKSNYGSDKIFYRLKQVDFDGNYTFYYLELNLNQSNNVTRIYPTITDDIVNIIRTDNSTVSVFNQLGKEYTAQVGIEVEQNLTQLSLSQLPKGWYFIKTYNTVKRVYRK</sequence>
<dbReference type="Gene3D" id="2.160.20.110">
    <property type="match status" value="1"/>
</dbReference>
<reference evidence="2 3" key="1">
    <citation type="submission" date="2020-04" db="EMBL/GenBank/DDBJ databases">
        <title>Flammeovirga sp. SR4, a novel species isolated from seawater.</title>
        <authorList>
            <person name="Wang X."/>
        </authorList>
    </citation>
    <scope>NUCLEOTIDE SEQUENCE [LARGE SCALE GENOMIC DNA]</scope>
    <source>
        <strain evidence="2 3">ATCC 23126</strain>
    </source>
</reference>
<keyword evidence="1" id="KW-0732">Signal</keyword>
<evidence type="ECO:0008006" key="4">
    <source>
        <dbReference type="Google" id="ProtNLM"/>
    </source>
</evidence>
<evidence type="ECO:0000256" key="1">
    <source>
        <dbReference type="SAM" id="SignalP"/>
    </source>
</evidence>
<evidence type="ECO:0000313" key="2">
    <source>
        <dbReference type="EMBL" id="NME70962.1"/>
    </source>
</evidence>
<comment type="caution">
    <text evidence="2">The sequence shown here is derived from an EMBL/GenBank/DDBJ whole genome shotgun (WGS) entry which is preliminary data.</text>
</comment>
<feature type="signal peptide" evidence="1">
    <location>
        <begin position="1"/>
        <end position="21"/>
    </location>
</feature>
<evidence type="ECO:0000313" key="3">
    <source>
        <dbReference type="Proteomes" id="UP000576082"/>
    </source>
</evidence>
<proteinExistence type="predicted"/>
<accession>A0A7X9XBQ3</accession>
<gene>
    <name evidence="2" type="ORF">HHU12_23505</name>
</gene>
<protein>
    <recommendedName>
        <fullName evidence="4">Secretion system C-terminal sorting domain-containing protein</fullName>
    </recommendedName>
</protein>
<keyword evidence="3" id="KW-1185">Reference proteome</keyword>
<dbReference type="Proteomes" id="UP000576082">
    <property type="component" value="Unassembled WGS sequence"/>
</dbReference>
<dbReference type="EMBL" id="JABANE010000081">
    <property type="protein sequence ID" value="NME70962.1"/>
    <property type="molecule type" value="Genomic_DNA"/>
</dbReference>
<organism evidence="2 3">
    <name type="scientific">Flammeovirga aprica JL-4</name>
    <dbReference type="NCBI Taxonomy" id="694437"/>
    <lineage>
        <taxon>Bacteria</taxon>
        <taxon>Pseudomonadati</taxon>
        <taxon>Bacteroidota</taxon>
        <taxon>Cytophagia</taxon>
        <taxon>Cytophagales</taxon>
        <taxon>Flammeovirgaceae</taxon>
        <taxon>Flammeovirga</taxon>
    </lineage>
</organism>